<feature type="domain" description="HhH-GPD" evidence="5">
    <location>
        <begin position="31"/>
        <end position="191"/>
    </location>
</feature>
<dbReference type="PANTHER" id="PTHR10359:SF19">
    <property type="entry name" value="DNA REPAIR GLYCOSYLASE MJ1434-RELATED"/>
    <property type="match status" value="1"/>
</dbReference>
<evidence type="ECO:0000256" key="3">
    <source>
        <dbReference type="ARBA" id="ARBA00023004"/>
    </source>
</evidence>
<dbReference type="Proteomes" id="UP001174909">
    <property type="component" value="Unassembled WGS sequence"/>
</dbReference>
<evidence type="ECO:0000256" key="1">
    <source>
        <dbReference type="ARBA" id="ARBA00022485"/>
    </source>
</evidence>
<dbReference type="InterPro" id="IPR023170">
    <property type="entry name" value="HhH_base_excis_C"/>
</dbReference>
<dbReference type="InterPro" id="IPR011257">
    <property type="entry name" value="DNA_glycosylase"/>
</dbReference>
<dbReference type="GO" id="GO:0051539">
    <property type="term" value="F:4 iron, 4 sulfur cluster binding"/>
    <property type="evidence" value="ECO:0007669"/>
    <property type="project" value="UniProtKB-KW"/>
</dbReference>
<comment type="caution">
    <text evidence="6">The sequence shown here is derived from an EMBL/GenBank/DDBJ whole genome shotgun (WGS) entry which is preliminary data.</text>
</comment>
<evidence type="ECO:0000259" key="5">
    <source>
        <dbReference type="SMART" id="SM00478"/>
    </source>
</evidence>
<dbReference type="SUPFAM" id="SSF48150">
    <property type="entry name" value="DNA-glycosylase"/>
    <property type="match status" value="1"/>
</dbReference>
<dbReference type="Gene3D" id="1.10.340.30">
    <property type="entry name" value="Hypothetical protein, domain 2"/>
    <property type="match status" value="1"/>
</dbReference>
<dbReference type="PIRSF" id="PIRSF001435">
    <property type="entry name" value="Nth"/>
    <property type="match status" value="1"/>
</dbReference>
<accession>A0AA35SPJ1</accession>
<dbReference type="InterPro" id="IPR003265">
    <property type="entry name" value="HhH-GPD_domain"/>
</dbReference>
<sequence length="225" mass="24967">MAVYQLLYDEYGPRNWWPGEGPFDVIVGAILTQAASWKNVELALSNLKAADCWSFKAIDACPPAELAEIVRPSGYFNAKAAKLQAFAAHVLQQYEGDLDRMFALDTELLREELLSIHGIGPETADDILVYAALKPSFVIDTYTIRILERLGIKPGQERPKYGHWQQLFHEQLPAEVQLFNEFHALLDHHAGQSCRKTPVCNGCCLLDICATGQAAEAADIANRPA</sequence>
<dbReference type="GO" id="GO:0140097">
    <property type="term" value="F:catalytic activity, acting on DNA"/>
    <property type="evidence" value="ECO:0007669"/>
    <property type="project" value="UniProtKB-ARBA"/>
</dbReference>
<keyword evidence="1" id="KW-0004">4Fe-4S</keyword>
<dbReference type="Gene3D" id="1.10.1670.10">
    <property type="entry name" value="Helix-hairpin-Helix base-excision DNA repair enzymes (C-terminal)"/>
    <property type="match status" value="1"/>
</dbReference>
<dbReference type="Pfam" id="PF00730">
    <property type="entry name" value="HhH-GPD"/>
    <property type="match status" value="1"/>
</dbReference>
<reference evidence="6" key="1">
    <citation type="submission" date="2023-03" db="EMBL/GenBank/DDBJ databases">
        <authorList>
            <person name="Steffen K."/>
            <person name="Cardenas P."/>
        </authorList>
    </citation>
    <scope>NUCLEOTIDE SEQUENCE</scope>
</reference>
<name>A0AA35SPJ1_GEOBA</name>
<dbReference type="GO" id="GO:0006284">
    <property type="term" value="P:base-excision repair"/>
    <property type="evidence" value="ECO:0007669"/>
    <property type="project" value="InterPro"/>
</dbReference>
<evidence type="ECO:0000313" key="7">
    <source>
        <dbReference type="Proteomes" id="UP001174909"/>
    </source>
</evidence>
<keyword evidence="4" id="KW-0411">Iron-sulfur</keyword>
<evidence type="ECO:0000313" key="6">
    <source>
        <dbReference type="EMBL" id="CAI8033244.1"/>
    </source>
</evidence>
<dbReference type="PANTHER" id="PTHR10359">
    <property type="entry name" value="A/G-SPECIFIC ADENINE GLYCOSYLASE/ENDONUCLEASE III"/>
    <property type="match status" value="1"/>
</dbReference>
<dbReference type="GO" id="GO:0046872">
    <property type="term" value="F:metal ion binding"/>
    <property type="evidence" value="ECO:0007669"/>
    <property type="project" value="UniProtKB-KW"/>
</dbReference>
<proteinExistence type="predicted"/>
<keyword evidence="3" id="KW-0408">Iron</keyword>
<dbReference type="SMART" id="SM00478">
    <property type="entry name" value="ENDO3c"/>
    <property type="match status" value="1"/>
</dbReference>
<dbReference type="EMBL" id="CASHTH010002649">
    <property type="protein sequence ID" value="CAI8033244.1"/>
    <property type="molecule type" value="Genomic_DNA"/>
</dbReference>
<gene>
    <name evidence="6" type="ORF">GBAR_LOCUS18751</name>
</gene>
<evidence type="ECO:0000256" key="2">
    <source>
        <dbReference type="ARBA" id="ARBA00022723"/>
    </source>
</evidence>
<dbReference type="AlphaFoldDB" id="A0AA35SPJ1"/>
<protein>
    <submittedName>
        <fullName evidence="6">DNA repair glycosylase MJ1434</fullName>
    </submittedName>
</protein>
<keyword evidence="7" id="KW-1185">Reference proteome</keyword>
<organism evidence="6 7">
    <name type="scientific">Geodia barretti</name>
    <name type="common">Barrett's horny sponge</name>
    <dbReference type="NCBI Taxonomy" id="519541"/>
    <lineage>
        <taxon>Eukaryota</taxon>
        <taxon>Metazoa</taxon>
        <taxon>Porifera</taxon>
        <taxon>Demospongiae</taxon>
        <taxon>Heteroscleromorpha</taxon>
        <taxon>Tetractinellida</taxon>
        <taxon>Astrophorina</taxon>
        <taxon>Geodiidae</taxon>
        <taxon>Geodia</taxon>
    </lineage>
</organism>
<dbReference type="CDD" id="cd00056">
    <property type="entry name" value="ENDO3c"/>
    <property type="match status" value="1"/>
</dbReference>
<dbReference type="GO" id="GO:0016787">
    <property type="term" value="F:hydrolase activity"/>
    <property type="evidence" value="ECO:0007669"/>
    <property type="project" value="UniProtKB-ARBA"/>
</dbReference>
<evidence type="ECO:0000256" key="4">
    <source>
        <dbReference type="ARBA" id="ARBA00023014"/>
    </source>
</evidence>
<keyword evidence="2" id="KW-0479">Metal-binding</keyword>